<accession>A0A4Y9YG64</accession>
<feature type="signal peptide" evidence="1">
    <location>
        <begin position="1"/>
        <end position="19"/>
    </location>
</feature>
<dbReference type="Proteomes" id="UP000298390">
    <property type="component" value="Unassembled WGS sequence"/>
</dbReference>
<dbReference type="Pfam" id="PF13668">
    <property type="entry name" value="Ferritin_2"/>
    <property type="match status" value="1"/>
</dbReference>
<gene>
    <name evidence="2" type="ORF">EVJ58_g5074</name>
</gene>
<dbReference type="InterPro" id="IPR039254">
    <property type="entry name" value="Rds1"/>
</dbReference>
<protein>
    <recommendedName>
        <fullName evidence="4">Protein rds1</fullName>
    </recommendedName>
</protein>
<feature type="chain" id="PRO_5021231074" description="Protein rds1" evidence="1">
    <location>
        <begin position="20"/>
        <end position="403"/>
    </location>
</feature>
<evidence type="ECO:0000256" key="1">
    <source>
        <dbReference type="SAM" id="SignalP"/>
    </source>
</evidence>
<sequence length="403" mass="43146">MRGLALSIAATALADLAGALPAASSSASEASSYTSSSSSSPTSSATPALASTGFNSSVPLPYTPSGGLDTNGSLPVYAPLTDFDYQSLNLGLYQELIELDLFQNGLAKFSAEDFQNEGLNADDLYLLQFMAEQEVGHATAIADMLGPNNASVACEYSYPFQTVQEFLQFSEYITRFGEAGTYGFLEHLNSRAAAQIVLQAITTEARQEMVFRQFQGIFPMPFWFTSAITQSMQWTLMAPYIVGCPDNNTRVQFQNFPGLNITNSPNVTQLTANSSAAVSSNETNWTTPGQTIHLEWDNPGKSVGPNNSYTTNTTAGEPKFVAWISQLNVTYTPLTNVSGNSGQTTQPNLTIYSESKYSNGSTAPLINGTVFVLVTDDDVPVTPANLTFLNQHVVAGPAAYFSG</sequence>
<organism evidence="2 3">
    <name type="scientific">Rhodofomes roseus</name>
    <dbReference type="NCBI Taxonomy" id="34475"/>
    <lineage>
        <taxon>Eukaryota</taxon>
        <taxon>Fungi</taxon>
        <taxon>Dikarya</taxon>
        <taxon>Basidiomycota</taxon>
        <taxon>Agaricomycotina</taxon>
        <taxon>Agaricomycetes</taxon>
        <taxon>Polyporales</taxon>
        <taxon>Rhodofomes</taxon>
    </lineage>
</organism>
<dbReference type="AlphaFoldDB" id="A0A4Y9YG64"/>
<evidence type="ECO:0000313" key="2">
    <source>
        <dbReference type="EMBL" id="TFY60547.1"/>
    </source>
</evidence>
<reference evidence="2 3" key="1">
    <citation type="submission" date="2019-01" db="EMBL/GenBank/DDBJ databases">
        <title>Genome sequencing of the rare red list fungi Fomitopsis rosea.</title>
        <authorList>
            <person name="Buettner E."/>
            <person name="Kellner H."/>
        </authorList>
    </citation>
    <scope>NUCLEOTIDE SEQUENCE [LARGE SCALE GENOMIC DNA]</scope>
    <source>
        <strain evidence="2 3">DSM 105464</strain>
    </source>
</reference>
<dbReference type="EMBL" id="SEKV01000248">
    <property type="protein sequence ID" value="TFY60547.1"/>
    <property type="molecule type" value="Genomic_DNA"/>
</dbReference>
<proteinExistence type="predicted"/>
<name>A0A4Y9YG64_9APHY</name>
<dbReference type="PANTHER" id="PTHR38705">
    <property type="entry name" value="PROTEIN RDS1"/>
    <property type="match status" value="1"/>
</dbReference>
<dbReference type="STRING" id="34475.A0A4Y9YG64"/>
<comment type="caution">
    <text evidence="2">The sequence shown here is derived from an EMBL/GenBank/DDBJ whole genome shotgun (WGS) entry which is preliminary data.</text>
</comment>
<dbReference type="PANTHER" id="PTHR38705:SF1">
    <property type="entry name" value="PROTEIN RDS1"/>
    <property type="match status" value="1"/>
</dbReference>
<evidence type="ECO:0000313" key="3">
    <source>
        <dbReference type="Proteomes" id="UP000298390"/>
    </source>
</evidence>
<evidence type="ECO:0008006" key="4">
    <source>
        <dbReference type="Google" id="ProtNLM"/>
    </source>
</evidence>
<keyword evidence="1" id="KW-0732">Signal</keyword>